<dbReference type="RefSeq" id="WP_154765120.1">
    <property type="nucleotide sequence ID" value="NZ_WMBT01000007.1"/>
</dbReference>
<dbReference type="AlphaFoldDB" id="A0A6L6HS32"/>
<dbReference type="EMBL" id="WMBT01000007">
    <property type="protein sequence ID" value="MTE01043.1"/>
    <property type="molecule type" value="Genomic_DNA"/>
</dbReference>
<dbReference type="Proteomes" id="UP000481417">
    <property type="component" value="Unassembled WGS sequence"/>
</dbReference>
<comment type="caution">
    <text evidence="1">The sequence shown here is derived from an EMBL/GenBank/DDBJ whole genome shotgun (WGS) entry which is preliminary data.</text>
</comment>
<protein>
    <submittedName>
        <fullName evidence="1">Uncharacterized protein</fullName>
    </submittedName>
</protein>
<proteinExistence type="predicted"/>
<reference evidence="1 2" key="1">
    <citation type="submission" date="2019-11" db="EMBL/GenBank/DDBJ databases">
        <authorList>
            <person name="Lang L."/>
        </authorList>
    </citation>
    <scope>NUCLEOTIDE SEQUENCE [LARGE SCALE GENOMIC DNA]</scope>
    <source>
        <strain evidence="1 2">YIM 132242</strain>
    </source>
</reference>
<evidence type="ECO:0000313" key="1">
    <source>
        <dbReference type="EMBL" id="MTE01043.1"/>
    </source>
</evidence>
<accession>A0A6L6HS32</accession>
<sequence>MDEYCLCLRDNPHFRLTRDGQGFDAHAEPMVFATYDEAYDYTLRHNTSPQLEGVSVEIVKSDA</sequence>
<keyword evidence="2" id="KW-1185">Reference proteome</keyword>
<gene>
    <name evidence="1" type="ORF">GIY56_12130</name>
</gene>
<name>A0A6L6HS32_9RHOB</name>
<evidence type="ECO:0000313" key="2">
    <source>
        <dbReference type="Proteomes" id="UP000481417"/>
    </source>
</evidence>
<organism evidence="1 2">
    <name type="scientific">Paracoccus lichenicola</name>
    <dbReference type="NCBI Taxonomy" id="2665644"/>
    <lineage>
        <taxon>Bacteria</taxon>
        <taxon>Pseudomonadati</taxon>
        <taxon>Pseudomonadota</taxon>
        <taxon>Alphaproteobacteria</taxon>
        <taxon>Rhodobacterales</taxon>
        <taxon>Paracoccaceae</taxon>
        <taxon>Paracoccus</taxon>
    </lineage>
</organism>